<feature type="transmembrane region" description="Helical" evidence="9">
    <location>
        <begin position="20"/>
        <end position="36"/>
    </location>
</feature>
<proteinExistence type="inferred from homology"/>
<evidence type="ECO:0000256" key="6">
    <source>
        <dbReference type="ARBA" id="ARBA00022989"/>
    </source>
</evidence>
<dbReference type="STRING" id="1715285.SOFFGTOCOR_0516"/>
<evidence type="ECO:0000313" key="10">
    <source>
        <dbReference type="EMBL" id="CRK85923.1"/>
    </source>
</evidence>
<protein>
    <recommendedName>
        <fullName evidence="9">Protein translocase subunit SecE</fullName>
    </recommendedName>
</protein>
<comment type="similarity">
    <text evidence="9">Belongs to the SecE/SEC61-gamma family.</text>
</comment>
<dbReference type="GO" id="GO:0043952">
    <property type="term" value="P:protein transport by the Sec complex"/>
    <property type="evidence" value="ECO:0007669"/>
    <property type="project" value="UniProtKB-UniRule"/>
</dbReference>
<dbReference type="EMBL" id="CVRF01000003">
    <property type="protein sequence ID" value="CRK85923.1"/>
    <property type="molecule type" value="Genomic_DNA"/>
</dbReference>
<feature type="transmembrane region" description="Helical" evidence="9">
    <location>
        <begin position="90"/>
        <end position="111"/>
    </location>
</feature>
<evidence type="ECO:0000256" key="3">
    <source>
        <dbReference type="ARBA" id="ARBA00022475"/>
    </source>
</evidence>
<keyword evidence="6 9" id="KW-1133">Transmembrane helix</keyword>
<dbReference type="NCBIfam" id="TIGR00964">
    <property type="entry name" value="secE_bact"/>
    <property type="match status" value="1"/>
</dbReference>
<dbReference type="InterPro" id="IPR038379">
    <property type="entry name" value="SecE_sf"/>
</dbReference>
<comment type="function">
    <text evidence="9">Essential subunit of the Sec protein translocation channel SecYEG. Clamps together the 2 halves of SecY. May contact the channel plug during translocation.</text>
</comment>
<gene>
    <name evidence="9 10" type="primary">secE</name>
    <name evidence="10" type="ORF">SOFFGTOCOR_0516</name>
</gene>
<dbReference type="PANTHER" id="PTHR33910:SF1">
    <property type="entry name" value="PROTEIN TRANSLOCASE SUBUNIT SECE"/>
    <property type="match status" value="1"/>
</dbReference>
<dbReference type="GO" id="GO:0065002">
    <property type="term" value="P:intracellular protein transmembrane transport"/>
    <property type="evidence" value="ECO:0007669"/>
    <property type="project" value="UniProtKB-UniRule"/>
</dbReference>
<dbReference type="HAMAP" id="MF_00422">
    <property type="entry name" value="SecE"/>
    <property type="match status" value="1"/>
</dbReference>
<evidence type="ECO:0000256" key="9">
    <source>
        <dbReference type="HAMAP-Rule" id="MF_00422"/>
    </source>
</evidence>
<dbReference type="GO" id="GO:0005886">
    <property type="term" value="C:plasma membrane"/>
    <property type="evidence" value="ECO:0007669"/>
    <property type="project" value="UniProtKB-UniRule"/>
</dbReference>
<reference evidence="11" key="1">
    <citation type="submission" date="2015-05" db="EMBL/GenBank/DDBJ databases">
        <authorList>
            <person name="Manzano-Marin A."/>
        </authorList>
    </citation>
    <scope>NUCLEOTIDE SEQUENCE [LARGE SCALE GENOMIC DNA]</scope>
    <source>
        <strain evidence="11">officinalis</strain>
    </source>
</reference>
<keyword evidence="7 9" id="KW-0811">Translocation</keyword>
<evidence type="ECO:0000256" key="5">
    <source>
        <dbReference type="ARBA" id="ARBA00022927"/>
    </source>
</evidence>
<feature type="transmembrane region" description="Helical" evidence="9">
    <location>
        <begin position="42"/>
        <end position="63"/>
    </location>
</feature>
<evidence type="ECO:0000256" key="4">
    <source>
        <dbReference type="ARBA" id="ARBA00022692"/>
    </source>
</evidence>
<dbReference type="Proteomes" id="UP000242301">
    <property type="component" value="Unassembled WGS sequence"/>
</dbReference>
<evidence type="ECO:0000256" key="8">
    <source>
        <dbReference type="ARBA" id="ARBA00023136"/>
    </source>
</evidence>
<keyword evidence="8 9" id="KW-0472">Membrane</keyword>
<comment type="subcellular location">
    <subcellularLocation>
        <location evidence="1">Membrane</location>
    </subcellularLocation>
</comment>
<keyword evidence="2 9" id="KW-0813">Transport</keyword>
<dbReference type="Pfam" id="PF00584">
    <property type="entry name" value="SecE"/>
    <property type="match status" value="1"/>
</dbReference>
<comment type="subunit">
    <text evidence="9">Component of the Sec protein translocase complex. Heterotrimer consisting of SecY, SecE and SecG subunits. The heterotrimers can form oligomers, although 1 heterotrimer is thought to be able to translocate proteins. Interacts with the ribosome. Interacts with SecDF, and other proteins may be involved. Interacts with SecA.</text>
</comment>
<evidence type="ECO:0000256" key="2">
    <source>
        <dbReference type="ARBA" id="ARBA00022448"/>
    </source>
</evidence>
<accession>A0A0M6W7V8</accession>
<dbReference type="GO" id="GO:0006605">
    <property type="term" value="P:protein targeting"/>
    <property type="evidence" value="ECO:0007669"/>
    <property type="project" value="UniProtKB-UniRule"/>
</dbReference>
<dbReference type="Gene3D" id="1.20.5.1030">
    <property type="entry name" value="Preprotein translocase secy subunit"/>
    <property type="match status" value="1"/>
</dbReference>
<organism evidence="10 11">
    <name type="scientific">Candidatus Providencia siddallii</name>
    <dbReference type="NCBI Taxonomy" id="1715285"/>
    <lineage>
        <taxon>Bacteria</taxon>
        <taxon>Pseudomonadati</taxon>
        <taxon>Pseudomonadota</taxon>
        <taxon>Gammaproteobacteria</taxon>
        <taxon>Enterobacterales</taxon>
        <taxon>Morganellaceae</taxon>
        <taxon>Providencia</taxon>
    </lineage>
</organism>
<dbReference type="PRINTS" id="PR01650">
    <property type="entry name" value="SECETRNLCASE"/>
</dbReference>
<evidence type="ECO:0000256" key="1">
    <source>
        <dbReference type="ARBA" id="ARBA00004370"/>
    </source>
</evidence>
<comment type="caution">
    <text evidence="9">Lacks conserved residue(s) required for the propagation of feature annotation.</text>
</comment>
<dbReference type="NCBIfam" id="NF004372">
    <property type="entry name" value="PRK05740.1-2"/>
    <property type="match status" value="1"/>
</dbReference>
<evidence type="ECO:0000256" key="7">
    <source>
        <dbReference type="ARBA" id="ARBA00023010"/>
    </source>
</evidence>
<dbReference type="PROSITE" id="PS01067">
    <property type="entry name" value="SECE_SEC61G"/>
    <property type="match status" value="1"/>
</dbReference>
<keyword evidence="5 9" id="KW-0653">Protein transport</keyword>
<dbReference type="PANTHER" id="PTHR33910">
    <property type="entry name" value="PROTEIN TRANSLOCASE SUBUNIT SECE"/>
    <property type="match status" value="1"/>
</dbReference>
<dbReference type="GO" id="GO:0008320">
    <property type="term" value="F:protein transmembrane transporter activity"/>
    <property type="evidence" value="ECO:0007669"/>
    <property type="project" value="UniProtKB-UniRule"/>
</dbReference>
<evidence type="ECO:0000313" key="11">
    <source>
        <dbReference type="Proteomes" id="UP000242301"/>
    </source>
</evidence>
<keyword evidence="3 9" id="KW-1003">Cell membrane</keyword>
<dbReference type="GO" id="GO:0009306">
    <property type="term" value="P:protein secretion"/>
    <property type="evidence" value="ECO:0007669"/>
    <property type="project" value="UniProtKB-UniRule"/>
</dbReference>
<dbReference type="InterPro" id="IPR001901">
    <property type="entry name" value="Translocase_SecE/Sec61-g"/>
</dbReference>
<sequence length="128" mass="14930">MHPNKENKKYKKNSDNLKWIIIYTLLIITIIGNYYFHQYNLAIRAFVIIITTSIAGLISLWTVKGKKYLSFIKESLIEMKKVFWPSKQETLQITLIVVLVTTIMSLLLWGLDAILIQCISYTTNLNLF</sequence>
<keyword evidence="4 9" id="KW-0812">Transmembrane</keyword>
<name>A0A0M6W7V8_9GAMM</name>
<keyword evidence="11" id="KW-1185">Reference proteome</keyword>
<dbReference type="AlphaFoldDB" id="A0A0M6W7V8"/>
<dbReference type="InterPro" id="IPR005807">
    <property type="entry name" value="SecE_bac"/>
</dbReference>